<feature type="signal peptide" evidence="1">
    <location>
        <begin position="1"/>
        <end position="24"/>
    </location>
</feature>
<evidence type="ECO:0000313" key="2">
    <source>
        <dbReference type="EMBL" id="TPE53134.1"/>
    </source>
</evidence>
<accession>A0A501WY46</accession>
<reference evidence="2 3" key="1">
    <citation type="submission" date="2019-06" db="EMBL/GenBank/DDBJ databases">
        <title>A novel bacterium of genus Amaricoccus, isolated from marine sediment.</title>
        <authorList>
            <person name="Huang H."/>
            <person name="Mo K."/>
            <person name="Hu Y."/>
        </authorList>
    </citation>
    <scope>NUCLEOTIDE SEQUENCE [LARGE SCALE GENOMIC DNA]</scope>
    <source>
        <strain evidence="2 3">HB172011</strain>
    </source>
</reference>
<comment type="caution">
    <text evidence="2">The sequence shown here is derived from an EMBL/GenBank/DDBJ whole genome shotgun (WGS) entry which is preliminary data.</text>
</comment>
<dbReference type="AlphaFoldDB" id="A0A501WY46"/>
<dbReference type="EMBL" id="VFRP01000002">
    <property type="protein sequence ID" value="TPE53134.1"/>
    <property type="molecule type" value="Genomic_DNA"/>
</dbReference>
<evidence type="ECO:0000256" key="1">
    <source>
        <dbReference type="SAM" id="SignalP"/>
    </source>
</evidence>
<dbReference type="OrthoDB" id="9907717at2"/>
<name>A0A501WY46_9RHOB</name>
<keyword evidence="1" id="KW-0732">Signal</keyword>
<dbReference type="RefSeq" id="WP_140452756.1">
    <property type="nucleotide sequence ID" value="NZ_VFRP01000002.1"/>
</dbReference>
<gene>
    <name evidence="2" type="ORF">FJM51_03675</name>
</gene>
<sequence>MSIRHPLIAAAVLAVSIATSAASAGSKSRYDWDALGAEFCARSLAGDLDGLRDILTPSLVEKIRAASGNPRMPAPNVLFQSYLNPVPVCEARTRNAAIVQITRSMPGGKAPAWTEYLEVVPLADGTTRIDNVLFATRRSDTLRTRLDAWAAGR</sequence>
<dbReference type="Proteomes" id="UP000319255">
    <property type="component" value="Unassembled WGS sequence"/>
</dbReference>
<organism evidence="2 3">
    <name type="scientific">Amaricoccus solimangrovi</name>
    <dbReference type="NCBI Taxonomy" id="2589815"/>
    <lineage>
        <taxon>Bacteria</taxon>
        <taxon>Pseudomonadati</taxon>
        <taxon>Pseudomonadota</taxon>
        <taxon>Alphaproteobacteria</taxon>
        <taxon>Rhodobacterales</taxon>
        <taxon>Paracoccaceae</taxon>
        <taxon>Amaricoccus</taxon>
    </lineage>
</organism>
<keyword evidence="3" id="KW-1185">Reference proteome</keyword>
<proteinExistence type="predicted"/>
<evidence type="ECO:0000313" key="3">
    <source>
        <dbReference type="Proteomes" id="UP000319255"/>
    </source>
</evidence>
<feature type="chain" id="PRO_5021338990" evidence="1">
    <location>
        <begin position="25"/>
        <end position="153"/>
    </location>
</feature>
<protein>
    <submittedName>
        <fullName evidence="2">Uncharacterized protein</fullName>
    </submittedName>
</protein>